<feature type="compositionally biased region" description="Low complexity" evidence="1">
    <location>
        <begin position="417"/>
        <end position="435"/>
    </location>
</feature>
<feature type="compositionally biased region" description="Polar residues" evidence="1">
    <location>
        <begin position="389"/>
        <end position="405"/>
    </location>
</feature>
<sequence>MPKQANYSSYGPSADKPQNHTAPSKPISEDSPPQRDQAPFPPPNMNKVLYPELEGLLMDRVLTRGLVNRTVRPKGGPPFYFIENLAGMRPWGRNIILYTSDINFDHRNLVRNDSIVEFFVKRGKDIDTYKASACTVVDIELGEPRSGGHYGQVAPLERPGGEGMNYYRGEARHQSPPPYRGEARNQSPPPYRGEARHQSPPPYRGEARHMQPPQSPPPNTGDLCRLRSDWDQNDHYDVLIPDLLEGDTVEVLTTSEGKYPPQWQPPHAQGWVRVKKGYVSAWVPDYLLEKVLPWSDERKVDIQGVKSKRAREWDRPADAKVAKAKLNQLKGDLLNPKNRHYDPIKAHELFGTPLPAHTTPTRKKGRPSASDFSSPAKSTKTPDAPSTARPDTSNMTSSPAKSTKTPDAPSTARPDTSKMTSSPSKSTKTPDAPSTARPDTSNGLTARQIRELEIKEMVESFDEEQTYEKYQYGDSNPFDSSHSTGRLWNSSPGGNAQEEYERKSREWQANGGDQRF</sequence>
<keyword evidence="3" id="KW-1185">Reference proteome</keyword>
<accession>A0A9W7LAD5</accession>
<comment type="caution">
    <text evidence="2">The sequence shown here is derived from an EMBL/GenBank/DDBJ whole genome shotgun (WGS) entry which is preliminary data.</text>
</comment>
<dbReference type="EMBL" id="BRYA01000154">
    <property type="protein sequence ID" value="GMI41595.1"/>
    <property type="molecule type" value="Genomic_DNA"/>
</dbReference>
<proteinExistence type="predicted"/>
<protein>
    <submittedName>
        <fullName evidence="2">Uncharacterized protein</fullName>
    </submittedName>
</protein>
<evidence type="ECO:0000313" key="3">
    <source>
        <dbReference type="Proteomes" id="UP001165065"/>
    </source>
</evidence>
<name>A0A9W7LAD5_9STRA</name>
<feature type="compositionally biased region" description="Polar residues" evidence="1">
    <location>
        <begin position="370"/>
        <end position="381"/>
    </location>
</feature>
<feature type="region of interest" description="Disordered" evidence="1">
    <location>
        <begin position="1"/>
        <end position="45"/>
    </location>
</feature>
<feature type="region of interest" description="Disordered" evidence="1">
    <location>
        <begin position="146"/>
        <end position="227"/>
    </location>
</feature>
<feature type="region of interest" description="Disordered" evidence="1">
    <location>
        <begin position="347"/>
        <end position="449"/>
    </location>
</feature>
<feature type="compositionally biased region" description="Polar residues" evidence="1">
    <location>
        <begin position="473"/>
        <end position="494"/>
    </location>
</feature>
<dbReference type="AlphaFoldDB" id="A0A9W7LAD5"/>
<dbReference type="OrthoDB" id="10568104at2759"/>
<dbReference type="Proteomes" id="UP001165065">
    <property type="component" value="Unassembled WGS sequence"/>
</dbReference>
<feature type="compositionally biased region" description="Polar residues" evidence="1">
    <location>
        <begin position="1"/>
        <end position="11"/>
    </location>
</feature>
<feature type="region of interest" description="Disordered" evidence="1">
    <location>
        <begin position="465"/>
        <end position="516"/>
    </location>
</feature>
<evidence type="ECO:0000256" key="1">
    <source>
        <dbReference type="SAM" id="MobiDB-lite"/>
    </source>
</evidence>
<evidence type="ECO:0000313" key="2">
    <source>
        <dbReference type="EMBL" id="GMI41595.1"/>
    </source>
</evidence>
<gene>
    <name evidence="2" type="ORF">TrCOL_g11887</name>
</gene>
<organism evidence="2 3">
    <name type="scientific">Triparma columacea</name>
    <dbReference type="NCBI Taxonomy" id="722753"/>
    <lineage>
        <taxon>Eukaryota</taxon>
        <taxon>Sar</taxon>
        <taxon>Stramenopiles</taxon>
        <taxon>Ochrophyta</taxon>
        <taxon>Bolidophyceae</taxon>
        <taxon>Parmales</taxon>
        <taxon>Triparmaceae</taxon>
        <taxon>Triparma</taxon>
    </lineage>
</organism>
<reference evidence="3" key="1">
    <citation type="journal article" date="2023" name="Commun. Biol.">
        <title>Genome analysis of Parmales, the sister group of diatoms, reveals the evolutionary specialization of diatoms from phago-mixotrophs to photoautotrophs.</title>
        <authorList>
            <person name="Ban H."/>
            <person name="Sato S."/>
            <person name="Yoshikawa S."/>
            <person name="Yamada K."/>
            <person name="Nakamura Y."/>
            <person name="Ichinomiya M."/>
            <person name="Sato N."/>
            <person name="Blanc-Mathieu R."/>
            <person name="Endo H."/>
            <person name="Kuwata A."/>
            <person name="Ogata H."/>
        </authorList>
    </citation>
    <scope>NUCLEOTIDE SEQUENCE [LARGE SCALE GENOMIC DNA]</scope>
</reference>